<evidence type="ECO:0000256" key="6">
    <source>
        <dbReference type="SAM" id="Phobius"/>
    </source>
</evidence>
<evidence type="ECO:0000256" key="4">
    <source>
        <dbReference type="ARBA" id="ARBA00023088"/>
    </source>
</evidence>
<dbReference type="EMBL" id="JBHSGD010000005">
    <property type="protein sequence ID" value="MFC4652350.1"/>
    <property type="molecule type" value="Genomic_DNA"/>
</dbReference>
<comment type="caution">
    <text evidence="8">The sequence shown here is derived from an EMBL/GenBank/DDBJ whole genome shotgun (WGS) entry which is preliminary data.</text>
</comment>
<keyword evidence="6" id="KW-1133">Transmembrane helix</keyword>
<organism evidence="8 9">
    <name type="scientific">Lactococcus nasutitermitis</name>
    <dbReference type="NCBI Taxonomy" id="1652957"/>
    <lineage>
        <taxon>Bacteria</taxon>
        <taxon>Bacillati</taxon>
        <taxon>Bacillota</taxon>
        <taxon>Bacilli</taxon>
        <taxon>Lactobacillales</taxon>
        <taxon>Streptococcaceae</taxon>
        <taxon>Lactococcus</taxon>
    </lineage>
</organism>
<dbReference type="InterPro" id="IPR013783">
    <property type="entry name" value="Ig-like_fold"/>
</dbReference>
<name>A0ABV9JCD6_9LACT</name>
<dbReference type="Gene3D" id="2.60.40.10">
    <property type="entry name" value="Immunoglobulins"/>
    <property type="match status" value="1"/>
</dbReference>
<evidence type="ECO:0000313" key="9">
    <source>
        <dbReference type="Proteomes" id="UP001595987"/>
    </source>
</evidence>
<sequence>MGLGFKVQAQGQLGSTHTQELIIVKYGLNATSSSFSQEQTINTGEKINNLPVDNQGNELSPMGGIEYEIQKLSPTGDGDAIQLSNPSSYQTVGDVMTVVTGSDGIAQSVLQDGFYSVKEVANPSVHLSHPAATILLRLPVVNGSKDGYLDKVYIYPKSSIDPSHSKAVTPAKKVPQSENNKASVKKTVVKKGNNVLPKTGEMTSMSLGLLGAFIIFGALMTKKRKGESNESKANK</sequence>
<keyword evidence="9" id="KW-1185">Reference proteome</keyword>
<accession>A0ABV9JCD6</accession>
<proteinExistence type="predicted"/>
<evidence type="ECO:0000313" key="8">
    <source>
        <dbReference type="EMBL" id="MFC4652350.1"/>
    </source>
</evidence>
<reference evidence="9" key="1">
    <citation type="journal article" date="2019" name="Int. J. Syst. Evol. Microbiol.">
        <title>The Global Catalogue of Microorganisms (GCM) 10K type strain sequencing project: providing services to taxonomists for standard genome sequencing and annotation.</title>
        <authorList>
            <consortium name="The Broad Institute Genomics Platform"/>
            <consortium name="The Broad Institute Genome Sequencing Center for Infectious Disease"/>
            <person name="Wu L."/>
            <person name="Ma J."/>
        </authorList>
    </citation>
    <scope>NUCLEOTIDE SEQUENCE [LARGE SCALE GENOMIC DNA]</scope>
    <source>
        <strain evidence="9">CCUG 63287</strain>
    </source>
</reference>
<keyword evidence="6" id="KW-0472">Membrane</keyword>
<dbReference type="NCBIfam" id="TIGR01167">
    <property type="entry name" value="LPXTG_anchor"/>
    <property type="match status" value="1"/>
</dbReference>
<feature type="region of interest" description="Disordered" evidence="5">
    <location>
        <begin position="164"/>
        <end position="183"/>
    </location>
</feature>
<evidence type="ECO:0000256" key="3">
    <source>
        <dbReference type="ARBA" id="ARBA00022729"/>
    </source>
</evidence>
<keyword evidence="3" id="KW-0732">Signal</keyword>
<gene>
    <name evidence="8" type="ORF">ACFO26_05450</name>
</gene>
<dbReference type="Proteomes" id="UP001595987">
    <property type="component" value="Unassembled WGS sequence"/>
</dbReference>
<protein>
    <submittedName>
        <fullName evidence="8">LPXTG cell wall anchor domain-containing protein</fullName>
    </submittedName>
</protein>
<keyword evidence="2" id="KW-0964">Secreted</keyword>
<evidence type="ECO:0000256" key="5">
    <source>
        <dbReference type="SAM" id="MobiDB-lite"/>
    </source>
</evidence>
<evidence type="ECO:0000256" key="2">
    <source>
        <dbReference type="ARBA" id="ARBA00022525"/>
    </source>
</evidence>
<keyword evidence="4" id="KW-0572">Peptidoglycan-anchor</keyword>
<evidence type="ECO:0000259" key="7">
    <source>
        <dbReference type="Pfam" id="PF00746"/>
    </source>
</evidence>
<dbReference type="Pfam" id="PF00746">
    <property type="entry name" value="Gram_pos_anchor"/>
    <property type="match status" value="1"/>
</dbReference>
<keyword evidence="1" id="KW-0134">Cell wall</keyword>
<keyword evidence="6" id="KW-0812">Transmembrane</keyword>
<evidence type="ECO:0000256" key="1">
    <source>
        <dbReference type="ARBA" id="ARBA00022512"/>
    </source>
</evidence>
<feature type="domain" description="Gram-positive cocci surface proteins LPxTG" evidence="7">
    <location>
        <begin position="189"/>
        <end position="227"/>
    </location>
</feature>
<dbReference type="RefSeq" id="WP_213534986.1">
    <property type="nucleotide sequence ID" value="NZ_BOVQ01000004.1"/>
</dbReference>
<dbReference type="InterPro" id="IPR019931">
    <property type="entry name" value="LPXTG_anchor"/>
</dbReference>
<feature type="transmembrane region" description="Helical" evidence="6">
    <location>
        <begin position="202"/>
        <end position="221"/>
    </location>
</feature>